<gene>
    <name evidence="2" type="ORF">E2C01_029717</name>
</gene>
<keyword evidence="3" id="KW-1185">Reference proteome</keyword>
<sequence>MPIEKKGPDGNTLGVIRESNRESGSNGASQGQRHLARVSPGGTGSTEHLMGNTAKEARVRWCGDVTKRDEECGSRWMLEMDLSDKRKKGEPEGKFMDAVKEDKLVKGMSEEDREGLWIK</sequence>
<evidence type="ECO:0000313" key="2">
    <source>
        <dbReference type="EMBL" id="MPC36265.1"/>
    </source>
</evidence>
<evidence type="ECO:0000256" key="1">
    <source>
        <dbReference type="SAM" id="MobiDB-lite"/>
    </source>
</evidence>
<evidence type="ECO:0000313" key="3">
    <source>
        <dbReference type="Proteomes" id="UP000324222"/>
    </source>
</evidence>
<protein>
    <submittedName>
        <fullName evidence="2">Uncharacterized protein</fullName>
    </submittedName>
</protein>
<accession>A0A5B7ES81</accession>
<dbReference type="EMBL" id="VSRR010003467">
    <property type="protein sequence ID" value="MPC36265.1"/>
    <property type="molecule type" value="Genomic_DNA"/>
</dbReference>
<reference evidence="2 3" key="1">
    <citation type="submission" date="2019-05" db="EMBL/GenBank/DDBJ databases">
        <title>Another draft genome of Portunus trituberculatus and its Hox gene families provides insights of decapod evolution.</title>
        <authorList>
            <person name="Jeong J.-H."/>
            <person name="Song I."/>
            <person name="Kim S."/>
            <person name="Choi T."/>
            <person name="Kim D."/>
            <person name="Ryu S."/>
            <person name="Kim W."/>
        </authorList>
    </citation>
    <scope>NUCLEOTIDE SEQUENCE [LARGE SCALE GENOMIC DNA]</scope>
    <source>
        <tissue evidence="2">Muscle</tissue>
    </source>
</reference>
<dbReference type="AlphaFoldDB" id="A0A5B7ES81"/>
<comment type="caution">
    <text evidence="2">The sequence shown here is derived from an EMBL/GenBank/DDBJ whole genome shotgun (WGS) entry which is preliminary data.</text>
</comment>
<feature type="region of interest" description="Disordered" evidence="1">
    <location>
        <begin position="1"/>
        <end position="56"/>
    </location>
</feature>
<proteinExistence type="predicted"/>
<dbReference type="Proteomes" id="UP000324222">
    <property type="component" value="Unassembled WGS sequence"/>
</dbReference>
<name>A0A5B7ES81_PORTR</name>
<feature type="compositionally biased region" description="Polar residues" evidence="1">
    <location>
        <begin position="22"/>
        <end position="32"/>
    </location>
</feature>
<organism evidence="2 3">
    <name type="scientific">Portunus trituberculatus</name>
    <name type="common">Swimming crab</name>
    <name type="synonym">Neptunus trituberculatus</name>
    <dbReference type="NCBI Taxonomy" id="210409"/>
    <lineage>
        <taxon>Eukaryota</taxon>
        <taxon>Metazoa</taxon>
        <taxon>Ecdysozoa</taxon>
        <taxon>Arthropoda</taxon>
        <taxon>Crustacea</taxon>
        <taxon>Multicrustacea</taxon>
        <taxon>Malacostraca</taxon>
        <taxon>Eumalacostraca</taxon>
        <taxon>Eucarida</taxon>
        <taxon>Decapoda</taxon>
        <taxon>Pleocyemata</taxon>
        <taxon>Brachyura</taxon>
        <taxon>Eubrachyura</taxon>
        <taxon>Portunoidea</taxon>
        <taxon>Portunidae</taxon>
        <taxon>Portuninae</taxon>
        <taxon>Portunus</taxon>
    </lineage>
</organism>